<evidence type="ECO:0000313" key="1">
    <source>
        <dbReference type="EMBL" id="QDT39444.1"/>
    </source>
</evidence>
<evidence type="ECO:0000313" key="2">
    <source>
        <dbReference type="Proteomes" id="UP000317318"/>
    </source>
</evidence>
<dbReference type="Proteomes" id="UP000317318">
    <property type="component" value="Chromosome"/>
</dbReference>
<keyword evidence="2" id="KW-1185">Reference proteome</keyword>
<reference evidence="1 2" key="1">
    <citation type="submission" date="2019-02" db="EMBL/GenBank/DDBJ databases">
        <title>Deep-cultivation of Planctomycetes and their phenomic and genomic characterization uncovers novel biology.</title>
        <authorList>
            <person name="Wiegand S."/>
            <person name="Jogler M."/>
            <person name="Boedeker C."/>
            <person name="Pinto D."/>
            <person name="Vollmers J."/>
            <person name="Rivas-Marin E."/>
            <person name="Kohn T."/>
            <person name="Peeters S.H."/>
            <person name="Heuer A."/>
            <person name="Rast P."/>
            <person name="Oberbeckmann S."/>
            <person name="Bunk B."/>
            <person name="Jeske O."/>
            <person name="Meyerdierks A."/>
            <person name="Storesund J.E."/>
            <person name="Kallscheuer N."/>
            <person name="Luecker S."/>
            <person name="Lage O.M."/>
            <person name="Pohl T."/>
            <person name="Merkel B.J."/>
            <person name="Hornburger P."/>
            <person name="Mueller R.-W."/>
            <person name="Bruemmer F."/>
            <person name="Labrenz M."/>
            <person name="Spormann A.M."/>
            <person name="Op den Camp H."/>
            <person name="Overmann J."/>
            <person name="Amann R."/>
            <person name="Jetten M.S.M."/>
            <person name="Mascher T."/>
            <person name="Medema M.H."/>
            <person name="Devos D.P."/>
            <person name="Kaster A.-K."/>
            <person name="Ovreas L."/>
            <person name="Rohde M."/>
            <person name="Galperin M.Y."/>
            <person name="Jogler C."/>
        </authorList>
    </citation>
    <scope>NUCLEOTIDE SEQUENCE [LARGE SCALE GENOMIC DNA]</scope>
    <source>
        <strain evidence="1 2">Pan189</strain>
    </source>
</reference>
<name>A0A517R6C9_9PLAN</name>
<dbReference type="EMBL" id="CP036268">
    <property type="protein sequence ID" value="QDT39444.1"/>
    <property type="molecule type" value="Genomic_DNA"/>
</dbReference>
<sequence length="92" mass="10163">MSAMVAADSWRSLFESWPESIPRQGLCVTAFGEQIPFVDFLVSGGIVLLQRDKPDTQGARKVIVSYEAVQAIKMADPGELARYQVMGFQPPM</sequence>
<dbReference type="KEGG" id="svp:Pan189_38520"/>
<proteinExistence type="predicted"/>
<dbReference type="RefSeq" id="WP_310820773.1">
    <property type="nucleotide sequence ID" value="NZ_CP036268.1"/>
</dbReference>
<dbReference type="AlphaFoldDB" id="A0A517R6C9"/>
<accession>A0A517R6C9</accession>
<gene>
    <name evidence="1" type="ORF">Pan189_38520</name>
</gene>
<protein>
    <submittedName>
        <fullName evidence="1">Uncharacterized protein</fullName>
    </submittedName>
</protein>
<organism evidence="1 2">
    <name type="scientific">Stratiformator vulcanicus</name>
    <dbReference type="NCBI Taxonomy" id="2527980"/>
    <lineage>
        <taxon>Bacteria</taxon>
        <taxon>Pseudomonadati</taxon>
        <taxon>Planctomycetota</taxon>
        <taxon>Planctomycetia</taxon>
        <taxon>Planctomycetales</taxon>
        <taxon>Planctomycetaceae</taxon>
        <taxon>Stratiformator</taxon>
    </lineage>
</organism>